<dbReference type="PANTHER" id="PTHR42813">
    <property type="entry name" value="ZINC-TYPE ALCOHOL DEHYDROGENASE-LIKE"/>
    <property type="match status" value="1"/>
</dbReference>
<dbReference type="Gene3D" id="3.90.180.10">
    <property type="entry name" value="Medium-chain alcohol dehydrogenases, catalytic domain"/>
    <property type="match status" value="1"/>
</dbReference>
<dbReference type="SUPFAM" id="SSF51735">
    <property type="entry name" value="NAD(P)-binding Rossmann-fold domains"/>
    <property type="match status" value="1"/>
</dbReference>
<dbReference type="GO" id="GO:0016491">
    <property type="term" value="F:oxidoreductase activity"/>
    <property type="evidence" value="ECO:0007669"/>
    <property type="project" value="UniProtKB-KW"/>
</dbReference>
<evidence type="ECO:0000256" key="3">
    <source>
        <dbReference type="ARBA" id="ARBA00022723"/>
    </source>
</evidence>
<feature type="domain" description="Enoyl reductase (ER)" evidence="7">
    <location>
        <begin position="8"/>
        <end position="335"/>
    </location>
</feature>
<evidence type="ECO:0000256" key="6">
    <source>
        <dbReference type="RuleBase" id="RU361277"/>
    </source>
</evidence>
<accession>A0A8J3Z597</accession>
<organism evidence="8 9">
    <name type="scientific">Virgisporangium aurantiacum</name>
    <dbReference type="NCBI Taxonomy" id="175570"/>
    <lineage>
        <taxon>Bacteria</taxon>
        <taxon>Bacillati</taxon>
        <taxon>Actinomycetota</taxon>
        <taxon>Actinomycetes</taxon>
        <taxon>Micromonosporales</taxon>
        <taxon>Micromonosporaceae</taxon>
        <taxon>Virgisporangium</taxon>
    </lineage>
</organism>
<evidence type="ECO:0000313" key="8">
    <source>
        <dbReference type="EMBL" id="GIJ57784.1"/>
    </source>
</evidence>
<evidence type="ECO:0000256" key="1">
    <source>
        <dbReference type="ARBA" id="ARBA00001947"/>
    </source>
</evidence>
<dbReference type="Proteomes" id="UP000612585">
    <property type="component" value="Unassembled WGS sequence"/>
</dbReference>
<dbReference type="Pfam" id="PF08240">
    <property type="entry name" value="ADH_N"/>
    <property type="match status" value="1"/>
</dbReference>
<gene>
    <name evidence="8" type="ORF">Vau01_053000</name>
</gene>
<dbReference type="SUPFAM" id="SSF50129">
    <property type="entry name" value="GroES-like"/>
    <property type="match status" value="1"/>
</dbReference>
<keyword evidence="3 6" id="KW-0479">Metal-binding</keyword>
<keyword evidence="5" id="KW-0560">Oxidoreductase</keyword>
<evidence type="ECO:0000256" key="4">
    <source>
        <dbReference type="ARBA" id="ARBA00022833"/>
    </source>
</evidence>
<dbReference type="GO" id="GO:0008270">
    <property type="term" value="F:zinc ion binding"/>
    <property type="evidence" value="ECO:0007669"/>
    <property type="project" value="InterPro"/>
</dbReference>
<evidence type="ECO:0000256" key="5">
    <source>
        <dbReference type="ARBA" id="ARBA00023002"/>
    </source>
</evidence>
<sequence length="352" mass="35902">MNALVYRGPGTVSWDAVPDPVVDAPADVVVRVDAAGVCASDLRILAGGTGVAAGRVLGHEAVGTVVARGAAVTTLGEGDRVLVPAMTGRGSGRSDRGSGRPGWVLGNSVDGVHAGFARIPDADTSLHRLPDDVSDTDAVLLADVFPTGYELAVRDHLRPGGTVAVVGLGPVGLGVVMTAAACGAGRIVAVGRSAFRRELALCLGAADAVDAAGDVAARVMELTGGTGVDLAVEAVGTPETFDACVRMAAVGGVVANIGVHRAPVSLPLDRVWARDLTVTTGLLTTGSVPDLLRLVRAGRLRPGRLVTHTYPMHAAAEAYETARRATEHQAVKVILLPNAEPPNFEGEPWTPS</sequence>
<evidence type="ECO:0000259" key="7">
    <source>
        <dbReference type="SMART" id="SM00829"/>
    </source>
</evidence>
<comment type="similarity">
    <text evidence="2 6">Belongs to the zinc-containing alcohol dehydrogenase family.</text>
</comment>
<comment type="cofactor">
    <cofactor evidence="1 6">
        <name>Zn(2+)</name>
        <dbReference type="ChEBI" id="CHEBI:29105"/>
    </cofactor>
</comment>
<name>A0A8J3Z597_9ACTN</name>
<dbReference type="PANTHER" id="PTHR42813:SF4">
    <property type="entry name" value="NADP-DEPENDENT ISOPROPANOL DEHYDROGENASE"/>
    <property type="match status" value="1"/>
</dbReference>
<dbReference type="InterPro" id="IPR013149">
    <property type="entry name" value="ADH-like_C"/>
</dbReference>
<keyword evidence="9" id="KW-1185">Reference proteome</keyword>
<proteinExistence type="inferred from homology"/>
<evidence type="ECO:0000313" key="9">
    <source>
        <dbReference type="Proteomes" id="UP000612585"/>
    </source>
</evidence>
<dbReference type="SMART" id="SM00829">
    <property type="entry name" value="PKS_ER"/>
    <property type="match status" value="1"/>
</dbReference>
<reference evidence="8" key="1">
    <citation type="submission" date="2021-01" db="EMBL/GenBank/DDBJ databases">
        <title>Whole genome shotgun sequence of Virgisporangium aurantiacum NBRC 16421.</title>
        <authorList>
            <person name="Komaki H."/>
            <person name="Tamura T."/>
        </authorList>
    </citation>
    <scope>NUCLEOTIDE SEQUENCE</scope>
    <source>
        <strain evidence="8">NBRC 16421</strain>
    </source>
</reference>
<dbReference type="InterPro" id="IPR036291">
    <property type="entry name" value="NAD(P)-bd_dom_sf"/>
</dbReference>
<dbReference type="InterPro" id="IPR013154">
    <property type="entry name" value="ADH-like_N"/>
</dbReference>
<dbReference type="InterPro" id="IPR002328">
    <property type="entry name" value="ADH_Zn_CS"/>
</dbReference>
<dbReference type="RefSeq" id="WP_203997462.1">
    <property type="nucleotide sequence ID" value="NZ_BOPG01000033.1"/>
</dbReference>
<dbReference type="InterPro" id="IPR020843">
    <property type="entry name" value="ER"/>
</dbReference>
<evidence type="ECO:0000256" key="2">
    <source>
        <dbReference type="ARBA" id="ARBA00008072"/>
    </source>
</evidence>
<dbReference type="InterPro" id="IPR011032">
    <property type="entry name" value="GroES-like_sf"/>
</dbReference>
<keyword evidence="4 6" id="KW-0862">Zinc</keyword>
<dbReference type="Pfam" id="PF00107">
    <property type="entry name" value="ADH_zinc_N"/>
    <property type="match status" value="1"/>
</dbReference>
<protein>
    <submittedName>
        <fullName evidence="8">Alcohol dehydrogenase</fullName>
    </submittedName>
</protein>
<dbReference type="EMBL" id="BOPG01000033">
    <property type="protein sequence ID" value="GIJ57784.1"/>
    <property type="molecule type" value="Genomic_DNA"/>
</dbReference>
<dbReference type="AlphaFoldDB" id="A0A8J3Z597"/>
<dbReference type="PROSITE" id="PS00059">
    <property type="entry name" value="ADH_ZINC"/>
    <property type="match status" value="1"/>
</dbReference>
<dbReference type="Gene3D" id="3.40.50.720">
    <property type="entry name" value="NAD(P)-binding Rossmann-like Domain"/>
    <property type="match status" value="1"/>
</dbReference>
<comment type="caution">
    <text evidence="8">The sequence shown here is derived from an EMBL/GenBank/DDBJ whole genome shotgun (WGS) entry which is preliminary data.</text>
</comment>